<accession>A0A7R9QGX7</accession>
<proteinExistence type="predicted"/>
<protein>
    <submittedName>
        <fullName evidence="1">Uncharacterized protein</fullName>
    </submittedName>
</protein>
<dbReference type="EMBL" id="CAJPIZ010033496">
    <property type="protein sequence ID" value="CAG2120449.1"/>
    <property type="molecule type" value="Genomic_DNA"/>
</dbReference>
<keyword evidence="2" id="KW-1185">Reference proteome</keyword>
<reference evidence="1" key="1">
    <citation type="submission" date="2020-11" db="EMBL/GenBank/DDBJ databases">
        <authorList>
            <person name="Tran Van P."/>
        </authorList>
    </citation>
    <scope>NUCLEOTIDE SEQUENCE</scope>
</reference>
<name>A0A7R9QGX7_9ACAR</name>
<dbReference type="EMBL" id="OC888071">
    <property type="protein sequence ID" value="CAD7645207.1"/>
    <property type="molecule type" value="Genomic_DNA"/>
</dbReference>
<dbReference type="AlphaFoldDB" id="A0A7R9QGX7"/>
<organism evidence="1">
    <name type="scientific">Medioppia subpectinata</name>
    <dbReference type="NCBI Taxonomy" id="1979941"/>
    <lineage>
        <taxon>Eukaryota</taxon>
        <taxon>Metazoa</taxon>
        <taxon>Ecdysozoa</taxon>
        <taxon>Arthropoda</taxon>
        <taxon>Chelicerata</taxon>
        <taxon>Arachnida</taxon>
        <taxon>Acari</taxon>
        <taxon>Acariformes</taxon>
        <taxon>Sarcoptiformes</taxon>
        <taxon>Oribatida</taxon>
        <taxon>Brachypylina</taxon>
        <taxon>Oppioidea</taxon>
        <taxon>Oppiidae</taxon>
        <taxon>Medioppia</taxon>
    </lineage>
</organism>
<evidence type="ECO:0000313" key="1">
    <source>
        <dbReference type="EMBL" id="CAD7645207.1"/>
    </source>
</evidence>
<dbReference type="Proteomes" id="UP000759131">
    <property type="component" value="Unassembled WGS sequence"/>
</dbReference>
<sequence>MPYPAAPVLMAGLPKILYIKQQ</sequence>
<gene>
    <name evidence="1" type="ORF">OSB1V03_LOCUS20396</name>
</gene>
<evidence type="ECO:0000313" key="2">
    <source>
        <dbReference type="Proteomes" id="UP000759131"/>
    </source>
</evidence>